<dbReference type="PANTHER" id="PTHR43861">
    <property type="entry name" value="TRANS-ACONITATE 2-METHYLTRANSFERASE-RELATED"/>
    <property type="match status" value="1"/>
</dbReference>
<dbReference type="GO" id="GO:0002098">
    <property type="term" value="P:tRNA wobble uridine modification"/>
    <property type="evidence" value="ECO:0007669"/>
    <property type="project" value="InterPro"/>
</dbReference>
<sequence length="229" mass="26093">MNLKNANWSFSGENAKKFDNHILKSVPLYKEGHDLICRLSDFFLSNQSICYEIGCSTGTLLESLAEHNKAKSIKIIGIEIEEDMVNCAKSKLSSYSNVDVLCDDILNLELEKSDLIISYYTIQFIKPRVRQLIFDKIYNSLNWGGAFLLFEKVRGADARFQDISTALYTDYKLEQGFSKEEILDKTRSLKGILEPFSTQGNLDLLERAGFTDITTIMKYVCFEGFLAIK</sequence>
<evidence type="ECO:0000313" key="5">
    <source>
        <dbReference type="EMBL" id="MBA5629231.1"/>
    </source>
</evidence>
<accession>A0A838ZHT2</accession>
<dbReference type="GO" id="GO:0008168">
    <property type="term" value="F:methyltransferase activity"/>
    <property type="evidence" value="ECO:0007669"/>
    <property type="project" value="UniProtKB-KW"/>
</dbReference>
<dbReference type="GO" id="GO:0032259">
    <property type="term" value="P:methylation"/>
    <property type="evidence" value="ECO:0007669"/>
    <property type="project" value="UniProtKB-KW"/>
</dbReference>
<dbReference type="AlphaFoldDB" id="A0A838ZHT2"/>
<evidence type="ECO:0000313" key="6">
    <source>
        <dbReference type="Proteomes" id="UP000552241"/>
    </source>
</evidence>
<feature type="binding site" evidence="3">
    <location>
        <begin position="104"/>
        <end position="105"/>
    </location>
    <ligand>
        <name>S-adenosyl-L-methionine</name>
        <dbReference type="ChEBI" id="CHEBI:59789"/>
    </ligand>
</feature>
<dbReference type="EMBL" id="JACDZE010000001">
    <property type="protein sequence ID" value="MBA5629231.1"/>
    <property type="molecule type" value="Genomic_DNA"/>
</dbReference>
<keyword evidence="6" id="KW-1185">Reference proteome</keyword>
<evidence type="ECO:0000256" key="1">
    <source>
        <dbReference type="ARBA" id="ARBA00022679"/>
    </source>
</evidence>
<feature type="binding site" evidence="3">
    <location>
        <begin position="54"/>
        <end position="56"/>
    </location>
    <ligand>
        <name>S-adenosyl-L-methionine</name>
        <dbReference type="ChEBI" id="CHEBI:59789"/>
    </ligand>
</feature>
<keyword evidence="2 3" id="KW-0949">S-adenosyl-L-methionine</keyword>
<protein>
    <submittedName>
        <fullName evidence="5">Methyltransferase domain-containing protein</fullName>
    </submittedName>
</protein>
<dbReference type="InterPro" id="IPR041698">
    <property type="entry name" value="Methyltransf_25"/>
</dbReference>
<dbReference type="RefSeq" id="WP_182042794.1">
    <property type="nucleotide sequence ID" value="NZ_JACDZE010000001.1"/>
</dbReference>
<feature type="binding site" evidence="3">
    <location>
        <position position="29"/>
    </location>
    <ligand>
        <name>S-adenosyl-L-methionine</name>
        <dbReference type="ChEBI" id="CHEBI:59789"/>
    </ligand>
</feature>
<evidence type="ECO:0000256" key="2">
    <source>
        <dbReference type="ARBA" id="ARBA00022691"/>
    </source>
</evidence>
<gene>
    <name evidence="5" type="ORF">HU137_05535</name>
</gene>
<evidence type="ECO:0000256" key="3">
    <source>
        <dbReference type="PIRSR" id="PIRSR006325-1"/>
    </source>
</evidence>
<evidence type="ECO:0000259" key="4">
    <source>
        <dbReference type="Pfam" id="PF13649"/>
    </source>
</evidence>
<organism evidence="5 6">
    <name type="scientific">Moheibacter lacus</name>
    <dbReference type="NCBI Taxonomy" id="2745851"/>
    <lineage>
        <taxon>Bacteria</taxon>
        <taxon>Pseudomonadati</taxon>
        <taxon>Bacteroidota</taxon>
        <taxon>Flavobacteriia</taxon>
        <taxon>Flavobacteriales</taxon>
        <taxon>Weeksellaceae</taxon>
        <taxon>Moheibacter</taxon>
    </lineage>
</organism>
<reference evidence="5 6" key="1">
    <citation type="submission" date="2020-07" db="EMBL/GenBank/DDBJ databases">
        <title>Moheibacter lacus sp. nov., a member of the family Flavobacteriaceae isolated from freshwater lake sediment.</title>
        <authorList>
            <person name="Liu Y."/>
        </authorList>
    </citation>
    <scope>NUCLEOTIDE SEQUENCE [LARGE SCALE GENOMIC DNA]</scope>
    <source>
        <strain evidence="5 6">BDHS18</strain>
    </source>
</reference>
<feature type="domain" description="Methyltransferase" evidence="4">
    <location>
        <begin position="52"/>
        <end position="145"/>
    </location>
</feature>
<dbReference type="PANTHER" id="PTHR43861:SF2">
    <property type="entry name" value="CARBOXY-S-ADENOSYL-L-METHIONINE SYNTHASE"/>
    <property type="match status" value="1"/>
</dbReference>
<dbReference type="PIRSF" id="PIRSF006325">
    <property type="entry name" value="MeTrfase_bac"/>
    <property type="match status" value="1"/>
</dbReference>
<keyword evidence="5" id="KW-0489">Methyltransferase</keyword>
<keyword evidence="1 5" id="KW-0808">Transferase</keyword>
<dbReference type="InterPro" id="IPR005271">
    <property type="entry name" value="CmoA"/>
</dbReference>
<dbReference type="SUPFAM" id="SSF53335">
    <property type="entry name" value="S-adenosyl-L-methionine-dependent methyltransferases"/>
    <property type="match status" value="1"/>
</dbReference>
<name>A0A838ZHT2_9FLAO</name>
<comment type="caution">
    <text evidence="5">The sequence shown here is derived from an EMBL/GenBank/DDBJ whole genome shotgun (WGS) entry which is preliminary data.</text>
</comment>
<dbReference type="Pfam" id="PF13649">
    <property type="entry name" value="Methyltransf_25"/>
    <property type="match status" value="1"/>
</dbReference>
<dbReference type="Proteomes" id="UP000552241">
    <property type="component" value="Unassembled WGS sequence"/>
</dbReference>
<dbReference type="Gene3D" id="3.40.50.150">
    <property type="entry name" value="Vaccinia Virus protein VP39"/>
    <property type="match status" value="1"/>
</dbReference>
<proteinExistence type="predicted"/>
<dbReference type="CDD" id="cd02440">
    <property type="entry name" value="AdoMet_MTases"/>
    <property type="match status" value="1"/>
</dbReference>
<dbReference type="InterPro" id="IPR029063">
    <property type="entry name" value="SAM-dependent_MTases_sf"/>
</dbReference>